<feature type="domain" description="LicD/FKTN/FKRP nucleotidyltransferase" evidence="1">
    <location>
        <begin position="27"/>
        <end position="255"/>
    </location>
</feature>
<accession>A0A4U3MQG9</accession>
<protein>
    <submittedName>
        <fullName evidence="2">LicD family protein</fullName>
    </submittedName>
</protein>
<sequence>MLMKKKLSLDQVKETALQLLIYVDRICEENDLKYSLYYGTLLGAVRHKGFIPWDDDIDIVMLRPDYDKLLSILAKDETYLLLDQSTRPDYRYTFAKLVDSNTYLESTQFYSGEDPELGVFLDIFPLDGVPENQEELVLYRNELNQDKAGIMYTIKDMYARSFNKYRSLLKKVVKKPQQLKFLKEGDYSYWRAKYEADATRYPVTSSKYCAHVEFIETDKKIYPTEWFYKFKKIDFEGYQFQSIQADDEFLTSYFGNYMELPPIEEQKSNHPYIAYYKEEEK</sequence>
<organism evidence="2 3">
    <name type="scientific">Enterococcus faecalis</name>
    <name type="common">Streptococcus faecalis</name>
    <dbReference type="NCBI Taxonomy" id="1351"/>
    <lineage>
        <taxon>Bacteria</taxon>
        <taxon>Bacillati</taxon>
        <taxon>Bacillota</taxon>
        <taxon>Bacilli</taxon>
        <taxon>Lactobacillales</taxon>
        <taxon>Enterococcaceae</taxon>
        <taxon>Enterococcus</taxon>
    </lineage>
</organism>
<reference evidence="2 3" key="1">
    <citation type="submission" date="2019-02" db="EMBL/GenBank/DDBJ databases">
        <title>Bacteria dissemination in different level of health care in South Africa: the effectiveness of infections prevention and control.</title>
        <authorList>
            <person name="Shobo C."/>
            <person name="Amoako D.G."/>
            <person name="Allam M."/>
            <person name="Ismail A."/>
            <person name="Bester L.A."/>
            <person name="Essack S.Y."/>
        </authorList>
    </citation>
    <scope>NUCLEOTIDE SEQUENCE [LARGE SCALE GENOMIC DNA]</scope>
    <source>
        <strain evidence="2 3">2SIL2</strain>
    </source>
</reference>
<dbReference type="InterPro" id="IPR052942">
    <property type="entry name" value="LPS_cholinephosphotransferase"/>
</dbReference>
<dbReference type="PANTHER" id="PTHR43404:SF2">
    <property type="entry name" value="LIPOPOLYSACCHARIDE CHOLINEPHOSPHOTRANSFERASE LICD"/>
    <property type="match status" value="1"/>
</dbReference>
<dbReference type="AlphaFoldDB" id="A0A4U3MQG9"/>
<proteinExistence type="predicted"/>
<dbReference type="GO" id="GO:0009100">
    <property type="term" value="P:glycoprotein metabolic process"/>
    <property type="evidence" value="ECO:0007669"/>
    <property type="project" value="UniProtKB-ARBA"/>
</dbReference>
<evidence type="ECO:0000313" key="2">
    <source>
        <dbReference type="EMBL" id="TKK91931.1"/>
    </source>
</evidence>
<dbReference type="Proteomes" id="UP000305511">
    <property type="component" value="Unassembled WGS sequence"/>
</dbReference>
<dbReference type="Pfam" id="PF04991">
    <property type="entry name" value="LicD"/>
    <property type="match status" value="1"/>
</dbReference>
<evidence type="ECO:0000259" key="1">
    <source>
        <dbReference type="Pfam" id="PF04991"/>
    </source>
</evidence>
<dbReference type="PANTHER" id="PTHR43404">
    <property type="entry name" value="LIPOPOLYSACCHARIDE CHOLINEPHOSPHOTRANSFERASE LICD"/>
    <property type="match status" value="1"/>
</dbReference>
<name>A0A4U3MQG9_ENTFL</name>
<evidence type="ECO:0000313" key="3">
    <source>
        <dbReference type="Proteomes" id="UP000305511"/>
    </source>
</evidence>
<dbReference type="InterPro" id="IPR007074">
    <property type="entry name" value="LicD/FKTN/FKRP_NTP_transf"/>
</dbReference>
<comment type="caution">
    <text evidence="2">The sequence shown here is derived from an EMBL/GenBank/DDBJ whole genome shotgun (WGS) entry which is preliminary data.</text>
</comment>
<gene>
    <name evidence="2" type="ORF">EY666_01205</name>
</gene>
<dbReference type="EMBL" id="SIYF01000025">
    <property type="protein sequence ID" value="TKK91931.1"/>
    <property type="molecule type" value="Genomic_DNA"/>
</dbReference>